<reference evidence="3" key="2">
    <citation type="submission" date="2015-01" db="EMBL/GenBank/DDBJ databases">
        <title>Evolutionary Origins and Diversification of the Mycorrhizal Mutualists.</title>
        <authorList>
            <consortium name="DOE Joint Genome Institute"/>
            <consortium name="Mycorrhizal Genomics Consortium"/>
            <person name="Kohler A."/>
            <person name="Kuo A."/>
            <person name="Nagy L.G."/>
            <person name="Floudas D."/>
            <person name="Copeland A."/>
            <person name="Barry K.W."/>
            <person name="Cichocki N."/>
            <person name="Veneault-Fourrey C."/>
            <person name="LaButti K."/>
            <person name="Lindquist E.A."/>
            <person name="Lipzen A."/>
            <person name="Lundell T."/>
            <person name="Morin E."/>
            <person name="Murat C."/>
            <person name="Riley R."/>
            <person name="Ohm R."/>
            <person name="Sun H."/>
            <person name="Tunlid A."/>
            <person name="Henrissat B."/>
            <person name="Grigoriev I.V."/>
            <person name="Hibbett D.S."/>
            <person name="Martin F."/>
        </authorList>
    </citation>
    <scope>NUCLEOTIDE SEQUENCE [LARGE SCALE GENOMIC DNA]</scope>
    <source>
        <strain evidence="3">MUT 4182</strain>
    </source>
</reference>
<organism evidence="2 3">
    <name type="scientific">Tulasnella calospora MUT 4182</name>
    <dbReference type="NCBI Taxonomy" id="1051891"/>
    <lineage>
        <taxon>Eukaryota</taxon>
        <taxon>Fungi</taxon>
        <taxon>Dikarya</taxon>
        <taxon>Basidiomycota</taxon>
        <taxon>Agaricomycotina</taxon>
        <taxon>Agaricomycetes</taxon>
        <taxon>Cantharellales</taxon>
        <taxon>Tulasnellaceae</taxon>
        <taxon>Tulasnella</taxon>
    </lineage>
</organism>
<proteinExistence type="predicted"/>
<dbReference type="Pfam" id="PF20153">
    <property type="entry name" value="DUF6535"/>
    <property type="match status" value="1"/>
</dbReference>
<dbReference type="OrthoDB" id="3221808at2759"/>
<dbReference type="InterPro" id="IPR045338">
    <property type="entry name" value="DUF6535"/>
</dbReference>
<evidence type="ECO:0000259" key="1">
    <source>
        <dbReference type="Pfam" id="PF20153"/>
    </source>
</evidence>
<keyword evidence="3" id="KW-1185">Reference proteome</keyword>
<dbReference type="HOGENOM" id="CLU_2185876_0_0_1"/>
<dbReference type="Proteomes" id="UP000054248">
    <property type="component" value="Unassembled WGS sequence"/>
</dbReference>
<protein>
    <recommendedName>
        <fullName evidence="1">DUF6535 domain-containing protein</fullName>
    </recommendedName>
</protein>
<accession>A0A0C3K1I4</accession>
<evidence type="ECO:0000313" key="2">
    <source>
        <dbReference type="EMBL" id="KIO15278.1"/>
    </source>
</evidence>
<sequence>MQGDSPNIAPSVGETPHWDKHMSLLHQILTTLKSFPGAHKVVADDRAVFWKMYEREPSSYDNEFLEKYHNSLDIVLIFAGLFSAINTSFLNSPQGDLNPNPNQFYAWRD</sequence>
<dbReference type="AlphaFoldDB" id="A0A0C3K1I4"/>
<feature type="domain" description="DUF6535" evidence="1">
    <location>
        <begin position="50"/>
        <end position="103"/>
    </location>
</feature>
<dbReference type="EMBL" id="KN824275">
    <property type="protein sequence ID" value="KIO15278.1"/>
    <property type="molecule type" value="Genomic_DNA"/>
</dbReference>
<gene>
    <name evidence="2" type="ORF">M407DRAFT_35189</name>
</gene>
<name>A0A0C3K1I4_9AGAM</name>
<evidence type="ECO:0000313" key="3">
    <source>
        <dbReference type="Proteomes" id="UP000054248"/>
    </source>
</evidence>
<reference evidence="2 3" key="1">
    <citation type="submission" date="2014-04" db="EMBL/GenBank/DDBJ databases">
        <authorList>
            <consortium name="DOE Joint Genome Institute"/>
            <person name="Kuo A."/>
            <person name="Girlanda M."/>
            <person name="Perotto S."/>
            <person name="Kohler A."/>
            <person name="Nagy L.G."/>
            <person name="Floudas D."/>
            <person name="Copeland A."/>
            <person name="Barry K.W."/>
            <person name="Cichocki N."/>
            <person name="Veneault-Fourrey C."/>
            <person name="LaButti K."/>
            <person name="Lindquist E.A."/>
            <person name="Lipzen A."/>
            <person name="Lundell T."/>
            <person name="Morin E."/>
            <person name="Murat C."/>
            <person name="Sun H."/>
            <person name="Tunlid A."/>
            <person name="Henrissat B."/>
            <person name="Grigoriev I.V."/>
            <person name="Hibbett D.S."/>
            <person name="Martin F."/>
            <person name="Nordberg H.P."/>
            <person name="Cantor M.N."/>
            <person name="Hua S.X."/>
        </authorList>
    </citation>
    <scope>NUCLEOTIDE SEQUENCE [LARGE SCALE GENOMIC DNA]</scope>
    <source>
        <strain evidence="2 3">MUT 4182</strain>
    </source>
</reference>